<protein>
    <submittedName>
        <fullName evidence="1">Uncharacterized protein</fullName>
    </submittedName>
</protein>
<sequence length="517" mass="57151">MGLDRLDDLSSASHPFAPPVAADSVATTHPPTSLVFIRHLPLPRMRPTLTINTNLGAVILENQVAMMDDLIFPDTSITALTAHHEMVNPVHIDQQLVLDGPRHRQVRQDGHEATITVSSATESQVGSMDTVIPSPPTPTPTLAATASKCNSVSDNERDDWCSLDAMSKEQISDDYVVVDQNTAITEMDDSPVSKANIAAALFKTVAVAAERYSALKGLAAKYFVRCDKTDAPVGPKYDSMGYLILRDSHQFPIPPRHRVLPTAEDRFKHTGAKQMLELLLPDTDVDGAAIDNTFVVNGLVCDLSHLCVIYTEDNQPVISSVELLFTHSPMLREQLMGVSQTFHTDRGLIREICLPLANAFGLETMLETLNGQGYIARTLRGYDDQAIFDKLSEAWQVADTYGFHNCVHHMLDCVLNWKPVLGRNAAWYTLAFCAAANKDNEFAEYLHKKIPPTVVSSDKTTYDFADSLCLTNRIIREALVCPPLAKKHLKTYVPELWSELVVAEAQRKFPGLYDALQ</sequence>
<reference evidence="1 2" key="1">
    <citation type="submission" date="2018-11" db="EMBL/GenBank/DDBJ databases">
        <title>Genome sequence of Saitozyma podzolica DSM 27192.</title>
        <authorList>
            <person name="Aliyu H."/>
            <person name="Gorte O."/>
            <person name="Ochsenreither K."/>
        </authorList>
    </citation>
    <scope>NUCLEOTIDE SEQUENCE [LARGE SCALE GENOMIC DNA]</scope>
    <source>
        <strain evidence="1 2">DSM 27192</strain>
    </source>
</reference>
<keyword evidence="2" id="KW-1185">Reference proteome</keyword>
<comment type="caution">
    <text evidence="1">The sequence shown here is derived from an EMBL/GenBank/DDBJ whole genome shotgun (WGS) entry which is preliminary data.</text>
</comment>
<proteinExistence type="predicted"/>
<dbReference type="EMBL" id="RSCD01000004">
    <property type="protein sequence ID" value="RSH93571.1"/>
    <property type="molecule type" value="Genomic_DNA"/>
</dbReference>
<accession>A0A427YR60</accession>
<dbReference type="Proteomes" id="UP000279259">
    <property type="component" value="Unassembled WGS sequence"/>
</dbReference>
<name>A0A427YR60_9TREE</name>
<organism evidence="1 2">
    <name type="scientific">Saitozyma podzolica</name>
    <dbReference type="NCBI Taxonomy" id="1890683"/>
    <lineage>
        <taxon>Eukaryota</taxon>
        <taxon>Fungi</taxon>
        <taxon>Dikarya</taxon>
        <taxon>Basidiomycota</taxon>
        <taxon>Agaricomycotina</taxon>
        <taxon>Tremellomycetes</taxon>
        <taxon>Tremellales</taxon>
        <taxon>Trimorphomycetaceae</taxon>
        <taxon>Saitozyma</taxon>
    </lineage>
</organism>
<evidence type="ECO:0000313" key="2">
    <source>
        <dbReference type="Proteomes" id="UP000279259"/>
    </source>
</evidence>
<dbReference type="AlphaFoldDB" id="A0A427YR60"/>
<evidence type="ECO:0000313" key="1">
    <source>
        <dbReference type="EMBL" id="RSH93571.1"/>
    </source>
</evidence>
<gene>
    <name evidence="1" type="ORF">EHS25_007929</name>
</gene>
<dbReference type="OrthoDB" id="10351871at2759"/>